<feature type="domain" description="EF-hand" evidence="4">
    <location>
        <begin position="105"/>
        <end position="140"/>
    </location>
</feature>
<dbReference type="PROSITE" id="PS50222">
    <property type="entry name" value="EF_HAND_2"/>
    <property type="match status" value="2"/>
</dbReference>
<keyword evidence="3" id="KW-0106">Calcium</keyword>
<evidence type="ECO:0000313" key="6">
    <source>
        <dbReference type="Proteomes" id="UP000825729"/>
    </source>
</evidence>
<keyword evidence="2" id="KW-0677">Repeat</keyword>
<dbReference type="SMART" id="SM00054">
    <property type="entry name" value="EFh"/>
    <property type="match status" value="2"/>
</dbReference>
<dbReference type="InterPro" id="IPR018247">
    <property type="entry name" value="EF_Hand_1_Ca_BS"/>
</dbReference>
<dbReference type="CDD" id="cd00051">
    <property type="entry name" value="EFh"/>
    <property type="match status" value="1"/>
</dbReference>
<gene>
    <name evidence="5" type="ORF">H6P81_003022</name>
</gene>
<dbReference type="EMBL" id="JAINDJ010000002">
    <property type="protein sequence ID" value="KAG9458514.1"/>
    <property type="molecule type" value="Genomic_DNA"/>
</dbReference>
<sequence>MFFFFKNMLYSYMGFMGSFQSPLSDGGGGFCDEGCESCANQTATSCEKGVIPPCSGMFTRQDMDRVMERLGMRNEAEEIESLSWMGSCQDCTFLQGVSLLEEKKASMDELKRAFAVFDDNGDGFITEVELHKIMHKLGLKEGKELENCRKMIRAFDGNGDGKIDLDEFKLLLENTV</sequence>
<dbReference type="PROSITE" id="PS00018">
    <property type="entry name" value="EF_HAND_1"/>
    <property type="match status" value="2"/>
</dbReference>
<evidence type="ECO:0000256" key="3">
    <source>
        <dbReference type="ARBA" id="ARBA00022837"/>
    </source>
</evidence>
<evidence type="ECO:0000256" key="2">
    <source>
        <dbReference type="ARBA" id="ARBA00022737"/>
    </source>
</evidence>
<keyword evidence="6" id="KW-1185">Reference proteome</keyword>
<dbReference type="PRINTS" id="PR01697">
    <property type="entry name" value="PARVALBUMIN"/>
</dbReference>
<protein>
    <recommendedName>
        <fullName evidence="4">EF-hand domain-containing protein</fullName>
    </recommendedName>
</protein>
<dbReference type="GO" id="GO:0005509">
    <property type="term" value="F:calcium ion binding"/>
    <property type="evidence" value="ECO:0007669"/>
    <property type="project" value="InterPro"/>
</dbReference>
<dbReference type="AlphaFoldDB" id="A0AAV7FD74"/>
<dbReference type="Pfam" id="PF13499">
    <property type="entry name" value="EF-hand_7"/>
    <property type="match status" value="1"/>
</dbReference>
<evidence type="ECO:0000256" key="1">
    <source>
        <dbReference type="ARBA" id="ARBA00022723"/>
    </source>
</evidence>
<dbReference type="SUPFAM" id="SSF47473">
    <property type="entry name" value="EF-hand"/>
    <property type="match status" value="1"/>
</dbReference>
<accession>A0AAV7FD74</accession>
<keyword evidence="1" id="KW-0479">Metal-binding</keyword>
<dbReference type="Proteomes" id="UP000825729">
    <property type="component" value="Unassembled WGS sequence"/>
</dbReference>
<feature type="domain" description="EF-hand" evidence="4">
    <location>
        <begin position="143"/>
        <end position="176"/>
    </location>
</feature>
<comment type="caution">
    <text evidence="5">The sequence shown here is derived from an EMBL/GenBank/DDBJ whole genome shotgun (WGS) entry which is preliminary data.</text>
</comment>
<dbReference type="InterPro" id="IPR002048">
    <property type="entry name" value="EF_hand_dom"/>
</dbReference>
<proteinExistence type="predicted"/>
<evidence type="ECO:0000259" key="4">
    <source>
        <dbReference type="PROSITE" id="PS50222"/>
    </source>
</evidence>
<dbReference type="FunFam" id="1.10.238.10:FF:000003">
    <property type="entry name" value="Calmodulin A"/>
    <property type="match status" value="1"/>
</dbReference>
<dbReference type="PANTHER" id="PTHR10891">
    <property type="entry name" value="EF-HAND CALCIUM-BINDING DOMAIN CONTAINING PROTEIN"/>
    <property type="match status" value="1"/>
</dbReference>
<reference evidence="5 6" key="1">
    <citation type="submission" date="2021-07" db="EMBL/GenBank/DDBJ databases">
        <title>The Aristolochia fimbriata genome: insights into angiosperm evolution, floral development and chemical biosynthesis.</title>
        <authorList>
            <person name="Jiao Y."/>
        </authorList>
    </citation>
    <scope>NUCLEOTIDE SEQUENCE [LARGE SCALE GENOMIC DNA]</scope>
    <source>
        <strain evidence="5">IBCAS-2021</strain>
        <tissue evidence="5">Leaf</tissue>
    </source>
</reference>
<name>A0AAV7FD74_ARIFI</name>
<dbReference type="InterPro" id="IPR011992">
    <property type="entry name" value="EF-hand-dom_pair"/>
</dbReference>
<organism evidence="5 6">
    <name type="scientific">Aristolochia fimbriata</name>
    <name type="common">White veined hardy Dutchman's pipe vine</name>
    <dbReference type="NCBI Taxonomy" id="158543"/>
    <lineage>
        <taxon>Eukaryota</taxon>
        <taxon>Viridiplantae</taxon>
        <taxon>Streptophyta</taxon>
        <taxon>Embryophyta</taxon>
        <taxon>Tracheophyta</taxon>
        <taxon>Spermatophyta</taxon>
        <taxon>Magnoliopsida</taxon>
        <taxon>Magnoliidae</taxon>
        <taxon>Piperales</taxon>
        <taxon>Aristolochiaceae</taxon>
        <taxon>Aristolochia</taxon>
    </lineage>
</organism>
<dbReference type="Gene3D" id="1.10.238.10">
    <property type="entry name" value="EF-hand"/>
    <property type="match status" value="1"/>
</dbReference>
<evidence type="ECO:0000313" key="5">
    <source>
        <dbReference type="EMBL" id="KAG9458514.1"/>
    </source>
</evidence>
<dbReference type="InterPro" id="IPR039647">
    <property type="entry name" value="EF_hand_pair_protein_CML-like"/>
</dbReference>